<dbReference type="InterPro" id="IPR029069">
    <property type="entry name" value="HotDog_dom_sf"/>
</dbReference>
<reference evidence="1 2" key="1">
    <citation type="submission" date="2024-02" db="EMBL/GenBank/DDBJ databases">
        <authorList>
            <person name="Daric V."/>
            <person name="Darras S."/>
        </authorList>
    </citation>
    <scope>NUCLEOTIDE SEQUENCE [LARGE SCALE GENOMIC DNA]</scope>
</reference>
<name>A0ABP0FJ13_CLALP</name>
<evidence type="ECO:0000313" key="2">
    <source>
        <dbReference type="Proteomes" id="UP001642483"/>
    </source>
</evidence>
<sequence length="193" mass="22342">MAVKKLAQDTIINLQRQCAIRELPEWNITKYSYFAPIPTRYRDNDMLGNLQDSVYYDTMLTISQRYLRRYVFESNGDGYEQLLTRSHFEYRKNMTFPQIILAGLGIKEFKGMKVEFTLGLFAPMHLGEVENELTLPPAGCFLDADRVEELKNFYESEASVVGQQVAEFHAKNIQTGILSHNFNEALRRIKLGN</sequence>
<comment type="caution">
    <text evidence="1">The sequence shown here is derived from an EMBL/GenBank/DDBJ whole genome shotgun (WGS) entry which is preliminary data.</text>
</comment>
<dbReference type="EMBL" id="CAWYQH010000046">
    <property type="protein sequence ID" value="CAK8678033.1"/>
    <property type="molecule type" value="Genomic_DNA"/>
</dbReference>
<dbReference type="Gene3D" id="3.10.129.10">
    <property type="entry name" value="Hotdog Thioesterase"/>
    <property type="match status" value="1"/>
</dbReference>
<keyword evidence="2" id="KW-1185">Reference proteome</keyword>
<dbReference type="SUPFAM" id="SSF54637">
    <property type="entry name" value="Thioesterase/thiol ester dehydrase-isomerase"/>
    <property type="match status" value="1"/>
</dbReference>
<proteinExistence type="predicted"/>
<dbReference type="Proteomes" id="UP001642483">
    <property type="component" value="Unassembled WGS sequence"/>
</dbReference>
<gene>
    <name evidence="1" type="ORF">CVLEPA_LOCUS7992</name>
</gene>
<evidence type="ECO:0000313" key="1">
    <source>
        <dbReference type="EMBL" id="CAK8678033.1"/>
    </source>
</evidence>
<protein>
    <submittedName>
        <fullName evidence="1">Uncharacterized protein</fullName>
    </submittedName>
</protein>
<organism evidence="1 2">
    <name type="scientific">Clavelina lepadiformis</name>
    <name type="common">Light-bulb sea squirt</name>
    <name type="synonym">Ascidia lepadiformis</name>
    <dbReference type="NCBI Taxonomy" id="159417"/>
    <lineage>
        <taxon>Eukaryota</taxon>
        <taxon>Metazoa</taxon>
        <taxon>Chordata</taxon>
        <taxon>Tunicata</taxon>
        <taxon>Ascidiacea</taxon>
        <taxon>Aplousobranchia</taxon>
        <taxon>Clavelinidae</taxon>
        <taxon>Clavelina</taxon>
    </lineage>
</organism>
<accession>A0ABP0FJ13</accession>